<evidence type="ECO:0000313" key="2">
    <source>
        <dbReference type="Proteomes" id="UP000535543"/>
    </source>
</evidence>
<dbReference type="EMBL" id="VCQU01000014">
    <property type="protein sequence ID" value="NMN99043.1"/>
    <property type="molecule type" value="Genomic_DNA"/>
</dbReference>
<dbReference type="Proteomes" id="UP000535543">
    <property type="component" value="Unassembled WGS sequence"/>
</dbReference>
<gene>
    <name evidence="1" type="ORF">FGL95_28840</name>
</gene>
<proteinExistence type="predicted"/>
<organism evidence="1 2">
    <name type="scientific">Antrihabitans stalactiti</name>
    <dbReference type="NCBI Taxonomy" id="2584121"/>
    <lineage>
        <taxon>Bacteria</taxon>
        <taxon>Bacillati</taxon>
        <taxon>Actinomycetota</taxon>
        <taxon>Actinomycetes</taxon>
        <taxon>Mycobacteriales</taxon>
        <taxon>Nocardiaceae</taxon>
        <taxon>Antrihabitans</taxon>
    </lineage>
</organism>
<keyword evidence="2" id="KW-1185">Reference proteome</keyword>
<accession>A0A848KIY7</accession>
<reference evidence="1 2" key="2">
    <citation type="submission" date="2020-06" db="EMBL/GenBank/DDBJ databases">
        <title>Antribacter stalactiti gen. nov., sp. nov., a new member of the family Nacardiaceae isolated from a cave.</title>
        <authorList>
            <person name="Kim I.S."/>
        </authorList>
    </citation>
    <scope>NUCLEOTIDE SEQUENCE [LARGE SCALE GENOMIC DNA]</scope>
    <source>
        <strain evidence="1 2">YC2-7</strain>
    </source>
</reference>
<comment type="caution">
    <text evidence="1">The sequence shown here is derived from an EMBL/GenBank/DDBJ whole genome shotgun (WGS) entry which is preliminary data.</text>
</comment>
<reference evidence="1 2" key="1">
    <citation type="submission" date="2019-05" db="EMBL/GenBank/DDBJ databases">
        <authorList>
            <person name="Lee S.D."/>
        </authorList>
    </citation>
    <scope>NUCLEOTIDE SEQUENCE [LARGE SCALE GENOMIC DNA]</scope>
    <source>
        <strain evidence="1 2">YC2-7</strain>
    </source>
</reference>
<evidence type="ECO:0000313" key="1">
    <source>
        <dbReference type="EMBL" id="NMN99043.1"/>
    </source>
</evidence>
<protein>
    <submittedName>
        <fullName evidence="1">DUF1016 domain-containing protein</fullName>
    </submittedName>
</protein>
<name>A0A848KIY7_9NOCA</name>
<dbReference type="AlphaFoldDB" id="A0A848KIY7"/>
<sequence>MNRAVDRNGAAPSNFIRPPGAARFRACPRDLTDPYVFDFLDLNGEVAERELETASMNRIVETLRKLSTDCERCCAPA</sequence>